<dbReference type="EMBL" id="GBEZ01011430">
    <property type="protein sequence ID" value="JAC74355.1"/>
    <property type="molecule type" value="Transcribed_RNA"/>
</dbReference>
<feature type="non-terminal residue" evidence="1">
    <location>
        <position position="70"/>
    </location>
</feature>
<protein>
    <submittedName>
        <fullName evidence="1">Uncharacterized protein</fullName>
    </submittedName>
</protein>
<accession>A0A061RUG2</accession>
<evidence type="ECO:0000313" key="1">
    <source>
        <dbReference type="EMBL" id="JAC74355.1"/>
    </source>
</evidence>
<gene>
    <name evidence="1" type="ORF">TSPGSL018_26194</name>
</gene>
<feature type="non-terminal residue" evidence="1">
    <location>
        <position position="1"/>
    </location>
</feature>
<sequence>PSLSLGQSPNGGERGTESEAHAFLPCIAEYPTPLPLLRPPCSLLSLRSFPPAQPVPLSAPEHMTPSVLAP</sequence>
<name>A0A061RUG2_9CHLO</name>
<organism evidence="1">
    <name type="scientific">Tetraselmis sp. GSL018</name>
    <dbReference type="NCBI Taxonomy" id="582737"/>
    <lineage>
        <taxon>Eukaryota</taxon>
        <taxon>Viridiplantae</taxon>
        <taxon>Chlorophyta</taxon>
        <taxon>core chlorophytes</taxon>
        <taxon>Chlorodendrophyceae</taxon>
        <taxon>Chlorodendrales</taxon>
        <taxon>Chlorodendraceae</taxon>
        <taxon>Tetraselmis</taxon>
    </lineage>
</organism>
<proteinExistence type="predicted"/>
<reference evidence="1" key="1">
    <citation type="submission" date="2014-05" db="EMBL/GenBank/DDBJ databases">
        <title>The transcriptome of the halophilic microalga Tetraselmis sp. GSL018 isolated from the Great Salt Lake, Utah.</title>
        <authorList>
            <person name="Jinkerson R.E."/>
            <person name="D'Adamo S."/>
            <person name="Posewitz M.C."/>
        </authorList>
    </citation>
    <scope>NUCLEOTIDE SEQUENCE</scope>
    <source>
        <strain evidence="1">GSL018</strain>
    </source>
</reference>
<dbReference type="AlphaFoldDB" id="A0A061RUG2"/>